<organism evidence="1">
    <name type="scientific">Tetraodon nigroviridis</name>
    <name type="common">Spotted green pufferfish</name>
    <name type="synonym">Chelonodon nigroviridis</name>
    <dbReference type="NCBI Taxonomy" id="99883"/>
    <lineage>
        <taxon>Eukaryota</taxon>
        <taxon>Metazoa</taxon>
        <taxon>Chordata</taxon>
        <taxon>Craniata</taxon>
        <taxon>Vertebrata</taxon>
        <taxon>Euteleostomi</taxon>
        <taxon>Actinopterygii</taxon>
        <taxon>Neopterygii</taxon>
        <taxon>Teleostei</taxon>
        <taxon>Neoteleostei</taxon>
        <taxon>Acanthomorphata</taxon>
        <taxon>Eupercaria</taxon>
        <taxon>Tetraodontiformes</taxon>
        <taxon>Tetradontoidea</taxon>
        <taxon>Tetraodontidae</taxon>
        <taxon>Tetraodon</taxon>
    </lineage>
</organism>
<dbReference type="KEGG" id="tng:GSTEN00036629G001"/>
<name>Q4RBJ7_TETNG</name>
<sequence>QLIHTISVVDRDEPQSGHHFFFTLAPEASSNRHFTLWDVK</sequence>
<feature type="non-terminal residue" evidence="1">
    <location>
        <position position="1"/>
    </location>
</feature>
<protein>
    <submittedName>
        <fullName evidence="1">(spotted green pufferfish) hypothetical protein</fullName>
    </submittedName>
</protein>
<evidence type="ECO:0000313" key="1">
    <source>
        <dbReference type="EMBL" id="CAG14236.1"/>
    </source>
</evidence>
<feature type="non-terminal residue" evidence="1">
    <location>
        <position position="40"/>
    </location>
</feature>
<reference evidence="1" key="2">
    <citation type="submission" date="2004-02" db="EMBL/GenBank/DDBJ databases">
        <authorList>
            <consortium name="Genoscope"/>
            <consortium name="Whitehead Institute Centre for Genome Research"/>
        </authorList>
    </citation>
    <scope>NUCLEOTIDE SEQUENCE</scope>
</reference>
<accession>Q4RBJ7</accession>
<dbReference type="Gene3D" id="2.60.40.60">
    <property type="entry name" value="Cadherins"/>
    <property type="match status" value="1"/>
</dbReference>
<dbReference type="AlphaFoldDB" id="Q4RBJ7"/>
<dbReference type="EMBL" id="CAAE01021346">
    <property type="protein sequence ID" value="CAG14236.1"/>
    <property type="molecule type" value="Genomic_DNA"/>
</dbReference>
<comment type="caution">
    <text evidence="1">The sequence shown here is derived from an EMBL/GenBank/DDBJ whole genome shotgun (WGS) entry which is preliminary data.</text>
</comment>
<gene>
    <name evidence="1" type="ORF">GSTENG00036629001</name>
</gene>
<dbReference type="OrthoDB" id="8912078at2759"/>
<reference evidence="1" key="1">
    <citation type="journal article" date="2004" name="Nature">
        <title>Genome duplication in the teleost fish Tetraodon nigroviridis reveals the early vertebrate proto-karyotype.</title>
        <authorList>
            <person name="Jaillon O."/>
            <person name="Aury J.-M."/>
            <person name="Brunet F."/>
            <person name="Petit J.-L."/>
            <person name="Stange-Thomann N."/>
            <person name="Mauceli E."/>
            <person name="Bouneau L."/>
            <person name="Fischer C."/>
            <person name="Ozouf-Costaz C."/>
            <person name="Bernot A."/>
            <person name="Nicaud S."/>
            <person name="Jaffe D."/>
            <person name="Fisher S."/>
            <person name="Lutfalla G."/>
            <person name="Dossat C."/>
            <person name="Segurens B."/>
            <person name="Dasilva C."/>
            <person name="Salanoubat M."/>
            <person name="Levy M."/>
            <person name="Boudet N."/>
            <person name="Castellano S."/>
            <person name="Anthouard V."/>
            <person name="Jubin C."/>
            <person name="Castelli V."/>
            <person name="Katinka M."/>
            <person name="Vacherie B."/>
            <person name="Biemont C."/>
            <person name="Skalli Z."/>
            <person name="Cattolico L."/>
            <person name="Poulain J."/>
            <person name="De Berardinis V."/>
            <person name="Cruaud C."/>
            <person name="Duprat S."/>
            <person name="Brottier P."/>
            <person name="Coutanceau J.-P."/>
            <person name="Gouzy J."/>
            <person name="Parra G."/>
            <person name="Lardier G."/>
            <person name="Chapple C."/>
            <person name="McKernan K.J."/>
            <person name="McEwan P."/>
            <person name="Bosak S."/>
            <person name="Kellis M."/>
            <person name="Volff J.-N."/>
            <person name="Guigo R."/>
            <person name="Zody M.C."/>
            <person name="Mesirov J."/>
            <person name="Lindblad-Toh K."/>
            <person name="Birren B."/>
            <person name="Nusbaum C."/>
            <person name="Kahn D."/>
            <person name="Robinson-Rechavi M."/>
            <person name="Laudet V."/>
            <person name="Schachter V."/>
            <person name="Quetier F."/>
            <person name="Saurin W."/>
            <person name="Scarpelli C."/>
            <person name="Wincker P."/>
            <person name="Lander E.S."/>
            <person name="Weissenbach J."/>
            <person name="Roest Crollius H."/>
        </authorList>
    </citation>
    <scope>NUCLEOTIDE SEQUENCE [LARGE SCALE GENOMIC DNA]</scope>
</reference>
<proteinExistence type="predicted"/>